<dbReference type="SUPFAM" id="SSF54999">
    <property type="entry name" value="Ribosomal protein S10"/>
    <property type="match status" value="1"/>
</dbReference>
<feature type="domain" description="Small ribosomal subunit protein uS10" evidence="6">
    <location>
        <begin position="6"/>
        <end position="99"/>
    </location>
</feature>
<organism evidence="7 8">
    <name type="scientific">Haloglomus irregulare</name>
    <dbReference type="NCBI Taxonomy" id="2234134"/>
    <lineage>
        <taxon>Archaea</taxon>
        <taxon>Methanobacteriati</taxon>
        <taxon>Methanobacteriota</taxon>
        <taxon>Stenosarchaea group</taxon>
        <taxon>Halobacteria</taxon>
        <taxon>Halobacteriales</taxon>
        <taxon>Natronomonadaceae</taxon>
        <taxon>Haloglomus</taxon>
    </lineage>
</organism>
<comment type="similarity">
    <text evidence="1 4">Belongs to the universal ribosomal protein uS10 family.</text>
</comment>
<dbReference type="GO" id="GO:1990904">
    <property type="term" value="C:ribonucleoprotein complex"/>
    <property type="evidence" value="ECO:0007669"/>
    <property type="project" value="UniProtKB-KW"/>
</dbReference>
<evidence type="ECO:0000256" key="5">
    <source>
        <dbReference type="SAM" id="MobiDB-lite"/>
    </source>
</evidence>
<gene>
    <name evidence="4" type="primary">rps10</name>
    <name evidence="7" type="ORF">DP107_10515</name>
</gene>
<dbReference type="SMART" id="SM01403">
    <property type="entry name" value="Ribosomal_S10"/>
    <property type="match status" value="1"/>
</dbReference>
<evidence type="ECO:0000256" key="3">
    <source>
        <dbReference type="ARBA" id="ARBA00023274"/>
    </source>
</evidence>
<accession>A0A554N9K6</accession>
<comment type="subunit">
    <text evidence="4">Part of the 30S ribosomal subunit.</text>
</comment>
<feature type="region of interest" description="Disordered" evidence="5">
    <location>
        <begin position="30"/>
        <end position="54"/>
    </location>
</feature>
<dbReference type="GO" id="GO:0005840">
    <property type="term" value="C:ribosome"/>
    <property type="evidence" value="ECO:0007669"/>
    <property type="project" value="UniProtKB-KW"/>
</dbReference>
<dbReference type="InterPro" id="IPR036838">
    <property type="entry name" value="Ribosomal_uS10_dom_sf"/>
</dbReference>
<proteinExistence type="inferred from homology"/>
<keyword evidence="2 4" id="KW-0689">Ribosomal protein</keyword>
<sequence>MPFVTRLTLQSGDRETLERVVTDIKERAERKGVELRGPNPEPQRDVTVPQYDRLDPDGGRFESWTYAVYVRSIVIVGHDDFARDVAGDDYPSSIHLTVDVEQVNNPG</sequence>
<dbReference type="InterPro" id="IPR027486">
    <property type="entry name" value="Ribosomal_uS10_dom"/>
</dbReference>
<dbReference type="Pfam" id="PF00338">
    <property type="entry name" value="Ribosomal_S10"/>
    <property type="match status" value="1"/>
</dbReference>
<comment type="caution">
    <text evidence="7">The sequence shown here is derived from an EMBL/GenBank/DDBJ whole genome shotgun (WGS) entry which is preliminary data.</text>
</comment>
<dbReference type="GO" id="GO:0003735">
    <property type="term" value="F:structural constituent of ribosome"/>
    <property type="evidence" value="ECO:0007669"/>
    <property type="project" value="InterPro"/>
</dbReference>
<dbReference type="AlphaFoldDB" id="A0A554N9K6"/>
<evidence type="ECO:0000256" key="1">
    <source>
        <dbReference type="ARBA" id="ARBA00007102"/>
    </source>
</evidence>
<dbReference type="HAMAP" id="MF_00508">
    <property type="entry name" value="Ribosomal_uS10"/>
    <property type="match status" value="1"/>
</dbReference>
<reference evidence="7 8" key="1">
    <citation type="submission" date="2018-06" db="EMBL/GenBank/DDBJ databases">
        <title>Natronomonas sp. F16-60 a new haloarchaeon isolated from a solar saltern of Isla Cristina, Huelva, Spain.</title>
        <authorList>
            <person name="Duran-Viseras A."/>
            <person name="Sanchez-Porro C."/>
            <person name="Ventosa A."/>
        </authorList>
    </citation>
    <scope>NUCLEOTIDE SEQUENCE [LARGE SCALE GENOMIC DNA]</scope>
    <source>
        <strain evidence="7 8">F16-60</strain>
    </source>
</reference>
<evidence type="ECO:0000259" key="6">
    <source>
        <dbReference type="SMART" id="SM01403"/>
    </source>
</evidence>
<evidence type="ECO:0000313" key="8">
    <source>
        <dbReference type="Proteomes" id="UP000319894"/>
    </source>
</evidence>
<dbReference type="RefSeq" id="WP_144262115.1">
    <property type="nucleotide sequence ID" value="NZ_QMDX01000005.1"/>
</dbReference>
<dbReference type="InParanoid" id="A0A554N9K6"/>
<dbReference type="InterPro" id="IPR001848">
    <property type="entry name" value="Ribosomal_uS10"/>
</dbReference>
<dbReference type="GO" id="GO:0000049">
    <property type="term" value="F:tRNA binding"/>
    <property type="evidence" value="ECO:0007669"/>
    <property type="project" value="UniProtKB-UniRule"/>
</dbReference>
<dbReference type="Proteomes" id="UP000319894">
    <property type="component" value="Unassembled WGS sequence"/>
</dbReference>
<keyword evidence="8" id="KW-1185">Reference proteome</keyword>
<dbReference type="OrthoDB" id="333791at2157"/>
<keyword evidence="3 4" id="KW-0687">Ribonucleoprotein</keyword>
<evidence type="ECO:0000256" key="2">
    <source>
        <dbReference type="ARBA" id="ARBA00022980"/>
    </source>
</evidence>
<evidence type="ECO:0000256" key="4">
    <source>
        <dbReference type="HAMAP-Rule" id="MF_00508"/>
    </source>
</evidence>
<dbReference type="GO" id="GO:0006412">
    <property type="term" value="P:translation"/>
    <property type="evidence" value="ECO:0007669"/>
    <property type="project" value="UniProtKB-UniRule"/>
</dbReference>
<protein>
    <recommendedName>
        <fullName evidence="4">Small ribosomal subunit protein uS10</fullName>
    </recommendedName>
</protein>
<comment type="function">
    <text evidence="4">Involved in the binding of tRNA to the ribosomes.</text>
</comment>
<dbReference type="Gene3D" id="3.30.70.600">
    <property type="entry name" value="Ribosomal protein S10 domain"/>
    <property type="match status" value="1"/>
</dbReference>
<evidence type="ECO:0000313" key="7">
    <source>
        <dbReference type="EMBL" id="TSD14063.1"/>
    </source>
</evidence>
<name>A0A554N9K6_9EURY</name>
<dbReference type="EMBL" id="QMDX01000005">
    <property type="protein sequence ID" value="TSD14063.1"/>
    <property type="molecule type" value="Genomic_DNA"/>
</dbReference>